<dbReference type="EMBL" id="CP090643">
    <property type="protein sequence ID" value="WFN23530.1"/>
    <property type="molecule type" value="Genomic_DNA"/>
</dbReference>
<protein>
    <submittedName>
        <fullName evidence="1">Uncharacterized protein</fullName>
    </submittedName>
</protein>
<dbReference type="EMBL" id="AP018360">
    <property type="protein sequence ID" value="BBA45256.1"/>
    <property type="molecule type" value="Genomic_DNA"/>
</dbReference>
<geneLocation type="plasmid" evidence="2 3">
    <name>unnamed1</name>
</geneLocation>
<proteinExistence type="predicted"/>
<sequence length="155" mass="16866">MCNSRYVQFPNGEIVPISADNRVVAVIEADFEDIFAMSGTDLQGWLAEMVTGEDTGLSNVSFRLIEIPDPQTIKIEVVGTIAAVEVTEIAGGDIPEQEFEMRVTRVSFGSRVVRVSAKTLDDARCLASDDAGDHTYKETTAVYLIDGQPVKHTLA</sequence>
<organism evidence="1">
    <name type="scientific">Burkholderia contaminans</name>
    <dbReference type="NCBI Taxonomy" id="488447"/>
    <lineage>
        <taxon>Bacteria</taxon>
        <taxon>Pseudomonadati</taxon>
        <taxon>Pseudomonadota</taxon>
        <taxon>Betaproteobacteria</taxon>
        <taxon>Burkholderiales</taxon>
        <taxon>Burkholderiaceae</taxon>
        <taxon>Burkholderia</taxon>
        <taxon>Burkholderia cepacia complex</taxon>
    </lineage>
</organism>
<gene>
    <name evidence="1" type="ORF">BCCH1_77670</name>
    <name evidence="2" type="ORF">LXE91_39000</name>
</gene>
<dbReference type="RefSeq" id="WP_052760142.1">
    <property type="nucleotide sequence ID" value="NZ_AP018360.1"/>
</dbReference>
<name>A0A250LL18_9BURK</name>
<evidence type="ECO:0000313" key="1">
    <source>
        <dbReference type="EMBL" id="BBA45256.1"/>
    </source>
</evidence>
<accession>A0A250LL18</accession>
<reference evidence="2 3" key="3">
    <citation type="submission" date="2021-12" db="EMBL/GenBank/DDBJ databases">
        <title>Genomic and phenotypic characterization of three Burkholderia contaminans isolates recovered from different sources.</title>
        <authorList>
            <person name="Lopez De Volder A."/>
            <person name="Fan Y."/>
            <person name="Nunvar J."/>
            <person name="Herrera T."/>
            <person name="Timp W."/>
            <person name="Degrossi J."/>
        </authorList>
    </citation>
    <scope>NUCLEOTIDE SEQUENCE [LARGE SCALE GENOMIC DNA]</scope>
    <source>
        <strain evidence="2 3">LMG 23361</strain>
        <plasmid evidence="2 3">unnamed1</plasmid>
    </source>
</reference>
<evidence type="ECO:0000313" key="3">
    <source>
        <dbReference type="Proteomes" id="UP001220209"/>
    </source>
</evidence>
<dbReference type="AlphaFoldDB" id="A0A250LL18"/>
<reference evidence="1" key="2">
    <citation type="journal article" date="2017" name="Genome Announc.">
        <title>High-Quality Draft Genome Sequence of Burkholderia contaminans CH-1, a Gram-Negative Bacterium That Metabolizes 2-Azahypoxanthine, a Plant Growth-Regulating Compound.</title>
        <authorList>
            <person name="Choi J.-H."/>
            <person name="Sugiura H."/>
            <person name="Moriuchi R."/>
            <person name="Kawagishi H."/>
            <person name="Dohra H."/>
        </authorList>
    </citation>
    <scope>NUCLEOTIDE SEQUENCE</scope>
    <source>
        <strain evidence="1">CH-1</strain>
        <plasmid evidence="1">pBC453</plasmid>
    </source>
</reference>
<reference evidence="1" key="1">
    <citation type="journal article" date="2016" name="Biosci. Biotechnol. Biochem.">
        <title>Bioconversion of AHX to AOH by resting cells of Burkholderia contaminans CH-1.</title>
        <authorList>
            <person name="Choi J.H."/>
            <person name="Kikuchi A."/>
            <person name="Pumkaeo P."/>
            <person name="Hirai H."/>
            <person name="Tokuyama S."/>
            <person name="Kawagishi H."/>
        </authorList>
    </citation>
    <scope>NUCLEOTIDE SEQUENCE</scope>
    <source>
        <strain evidence="1">CH-1</strain>
        <plasmid evidence="1">pBC453</plasmid>
    </source>
</reference>
<keyword evidence="1" id="KW-0614">Plasmid</keyword>
<evidence type="ECO:0000313" key="2">
    <source>
        <dbReference type="EMBL" id="WFN23530.1"/>
    </source>
</evidence>
<dbReference type="Proteomes" id="UP001220209">
    <property type="component" value="Plasmid unnamed1"/>
</dbReference>
<geneLocation type="plasmid" evidence="1">
    <name>pBC453</name>
</geneLocation>